<evidence type="ECO:0000256" key="2">
    <source>
        <dbReference type="ARBA" id="ARBA00006000"/>
    </source>
</evidence>
<evidence type="ECO:0000256" key="11">
    <source>
        <dbReference type="ARBA" id="ARBA00023136"/>
    </source>
</evidence>
<dbReference type="Gene3D" id="1.20.1110.10">
    <property type="entry name" value="Calcium-transporting ATPase, transmembrane domain"/>
    <property type="match status" value="1"/>
</dbReference>
<protein>
    <recommendedName>
        <fullName evidence="13">Cation-transporting ATPase</fullName>
        <ecNumber evidence="13">7.2.2.-</ecNumber>
    </recommendedName>
</protein>
<dbReference type="Gene3D" id="3.40.1110.10">
    <property type="entry name" value="Calcium-transporting ATPase, cytoplasmic domain N"/>
    <property type="match status" value="2"/>
</dbReference>
<keyword evidence="4 13" id="KW-0812">Transmembrane</keyword>
<evidence type="ECO:0000256" key="13">
    <source>
        <dbReference type="RuleBase" id="RU362082"/>
    </source>
</evidence>
<dbReference type="RefSeq" id="XP_019969828.1">
    <property type="nucleotide sequence ID" value="XM_020114170.1"/>
</dbReference>
<dbReference type="PROSITE" id="PS00154">
    <property type="entry name" value="ATPASE_E1_E2"/>
    <property type="match status" value="1"/>
</dbReference>
<evidence type="ECO:0000256" key="8">
    <source>
        <dbReference type="ARBA" id="ARBA00022842"/>
    </source>
</evidence>
<dbReference type="PANTHER" id="PTHR45630:SF8">
    <property type="entry name" value="CATION-TRANSPORTING ATPASE"/>
    <property type="match status" value="1"/>
</dbReference>
<feature type="transmembrane region" description="Helical" evidence="13">
    <location>
        <begin position="50"/>
        <end position="75"/>
    </location>
</feature>
<dbReference type="Gene3D" id="3.40.50.1000">
    <property type="entry name" value="HAD superfamily/HAD-like"/>
    <property type="match status" value="3"/>
</dbReference>
<dbReference type="NCBIfam" id="TIGR01494">
    <property type="entry name" value="ATPase_P-type"/>
    <property type="match status" value="1"/>
</dbReference>
<comment type="similarity">
    <text evidence="2 13">Belongs to the cation transport ATPase (P-type) (TC 3.A.3) family. Type V subfamily.</text>
</comment>
<evidence type="ECO:0000256" key="14">
    <source>
        <dbReference type="SAM" id="MobiDB-lite"/>
    </source>
</evidence>
<evidence type="ECO:0000313" key="17">
    <source>
        <dbReference type="EMBL" id="KYN93469.1"/>
    </source>
</evidence>
<keyword evidence="7 13" id="KW-0067">ATP-binding</keyword>
<accession>A0A151L3E7</accession>
<feature type="transmembrane region" description="Helical" evidence="13">
    <location>
        <begin position="2031"/>
        <end position="2059"/>
    </location>
</feature>
<dbReference type="Pfam" id="PF00122">
    <property type="entry name" value="E1-E2_ATPase"/>
    <property type="match status" value="1"/>
</dbReference>
<dbReference type="Pfam" id="PF12409">
    <property type="entry name" value="P5-ATPase"/>
    <property type="match status" value="1"/>
</dbReference>
<dbReference type="InterPro" id="IPR018303">
    <property type="entry name" value="ATPase_P-typ_P_site"/>
</dbReference>
<comment type="caution">
    <text evidence="17">The sequence shown here is derived from an EMBL/GenBank/DDBJ whole genome shotgun (WGS) entry which is preliminary data.</text>
</comment>
<name>A0A151L3E7_PLARE</name>
<dbReference type="GO" id="GO:0046872">
    <property type="term" value="F:metal ion binding"/>
    <property type="evidence" value="ECO:0007669"/>
    <property type="project" value="UniProtKB-UniRule"/>
</dbReference>
<dbReference type="PANTHER" id="PTHR45630">
    <property type="entry name" value="CATION-TRANSPORTING ATPASE-RELATED"/>
    <property type="match status" value="1"/>
</dbReference>
<feature type="transmembrane region" description="Helical" evidence="13">
    <location>
        <begin position="295"/>
        <end position="317"/>
    </location>
</feature>
<evidence type="ECO:0000256" key="5">
    <source>
        <dbReference type="ARBA" id="ARBA00022723"/>
    </source>
</evidence>
<reference evidence="17 18" key="1">
    <citation type="journal article" date="2016" name="Nat. Commun.">
        <title>Genomes of cryptic chimpanzee Plasmodium species reveal key evolutionary events leading to human malaria.</title>
        <authorList>
            <person name="Sundararaman S.A."/>
            <person name="Plenderleith L.J."/>
            <person name="Liu W."/>
            <person name="Loy D.E."/>
            <person name="Learn G.H."/>
            <person name="Li Y."/>
            <person name="Shaw K.S."/>
            <person name="Ayouba A."/>
            <person name="Peeters M."/>
            <person name="Speede S."/>
            <person name="Shaw G.M."/>
            <person name="Bushman F.D."/>
            <person name="Brisson D."/>
            <person name="Rayner J.C."/>
            <person name="Sharp P.M."/>
            <person name="Hahn B.H."/>
        </authorList>
    </citation>
    <scope>NUCLEOTIDE SEQUENCE [LARGE SCALE GENOMIC DNA]</scope>
    <source>
        <strain evidence="17 18">SY57</strain>
    </source>
</reference>
<dbReference type="SUPFAM" id="SSF56784">
    <property type="entry name" value="HAD-like"/>
    <property type="match status" value="2"/>
</dbReference>
<feature type="transmembrane region" description="Helical" evidence="13">
    <location>
        <begin position="669"/>
        <end position="691"/>
    </location>
</feature>
<evidence type="ECO:0000256" key="3">
    <source>
        <dbReference type="ARBA" id="ARBA00022553"/>
    </source>
</evidence>
<evidence type="ECO:0000256" key="10">
    <source>
        <dbReference type="ARBA" id="ARBA00022989"/>
    </source>
</evidence>
<comment type="caution">
    <text evidence="13">Lacks conserved residue(s) required for the propagation of feature annotation.</text>
</comment>
<dbReference type="InterPro" id="IPR047819">
    <property type="entry name" value="P5A-ATPase_N"/>
</dbReference>
<evidence type="ECO:0000256" key="7">
    <source>
        <dbReference type="ARBA" id="ARBA00022840"/>
    </source>
</evidence>
<dbReference type="SUPFAM" id="SSF81653">
    <property type="entry name" value="Calcium ATPase, transduction domain A"/>
    <property type="match status" value="1"/>
</dbReference>
<evidence type="ECO:0000313" key="18">
    <source>
        <dbReference type="Proteomes" id="UP000076359"/>
    </source>
</evidence>
<evidence type="ECO:0000256" key="1">
    <source>
        <dbReference type="ARBA" id="ARBA00004141"/>
    </source>
</evidence>
<keyword evidence="10 13" id="KW-1133">Transmembrane helix</keyword>
<evidence type="ECO:0000256" key="4">
    <source>
        <dbReference type="ARBA" id="ARBA00022692"/>
    </source>
</evidence>
<dbReference type="GeneID" id="24529785"/>
<comment type="catalytic activity">
    <reaction evidence="12 13">
        <text>ATP + H2O = ADP + phosphate + H(+)</text>
        <dbReference type="Rhea" id="RHEA:13065"/>
        <dbReference type="ChEBI" id="CHEBI:15377"/>
        <dbReference type="ChEBI" id="CHEBI:15378"/>
        <dbReference type="ChEBI" id="CHEBI:30616"/>
        <dbReference type="ChEBI" id="CHEBI:43474"/>
        <dbReference type="ChEBI" id="CHEBI:456216"/>
    </reaction>
</comment>
<feature type="transmembrane region" description="Helical" evidence="13">
    <location>
        <begin position="323"/>
        <end position="342"/>
    </location>
</feature>
<keyword evidence="3" id="KW-0597">Phosphoprotein</keyword>
<dbReference type="VEuPathDB" id="PlasmoDB:PRG01_0515400"/>
<dbReference type="EMBL" id="LVLA01000108">
    <property type="protein sequence ID" value="KYN93469.1"/>
    <property type="molecule type" value="Genomic_DNA"/>
</dbReference>
<gene>
    <name evidence="17" type="ORF">PRSY57_0007100</name>
</gene>
<dbReference type="InterPro" id="IPR001757">
    <property type="entry name" value="P_typ_ATPase"/>
</dbReference>
<dbReference type="InterPro" id="IPR036412">
    <property type="entry name" value="HAD-like_sf"/>
</dbReference>
<keyword evidence="11 13" id="KW-0472">Membrane</keyword>
<dbReference type="EC" id="7.2.2.-" evidence="13"/>
<dbReference type="InterPro" id="IPR023214">
    <property type="entry name" value="HAD_sf"/>
</dbReference>
<dbReference type="GO" id="GO:0016020">
    <property type="term" value="C:membrane"/>
    <property type="evidence" value="ECO:0007669"/>
    <property type="project" value="UniProtKB-SubCell"/>
</dbReference>
<sequence>MYKNIFFPHDNIKKETYKVYYYHTNNLIHDEYRISYIECYKKKKKKIVTILHYVFCILSLGLLPLILSWFPIFYFRLLHSACSLNECEKVLIITKDGNKYIKEIKKIKFNHNVCYIMNDVFFSEDHSVSCMYNDKEQNKNNFNYFSRSYTFRDKNIMNESKDHKKDNIKLSGHINLQDNINFKDNINPCDEIFHVDNISLHNNLYINSHQPFDETAEYNKSPLHHNNRITYIFEFLDIRYVYIKKKNIFVELYFNINYPFSYIHLMCTGLRNEKLINDRKILYGECNLNIKSDSFIILLFKEIMNPIFIFQIFAMIVWSLDNYIEYTISILFITSISIILELKNTIKNQEKIKNMLNYTCPINVYRYNTSYIISSSELVPGDIYEIKNNMTIPCDTIILSGSVTMSEHMLTGESVPIHKERLPFDGNAIINKNNKYENKDEKHDYLRIYNNHASTNMINRNHLIKETLGKRDREYKSNTHDLCSMNKFCFINNTYDDAHIKNNKMNNNNNKKKKINNLNFVKGTYINSYDVLNDDKIRFNTFDNDGDDVNNMKHKFNQRNINYYNKDTNHLECHNKHRYIYDCLLKKVEPISEKNKIIYNNEDINKYMLYGGTYVLSLNNINEIKYNNREEKGILGLVIKTGFITTKGKIVNNILYHKKKELNLINDSYKFLIILIIYALFSVLILLYITLSNNEYTNHIIIKCLDIITDAIPPALPTTLTVGISIAVSRLKKKFSISCLCPHKINIAGQINTMVFDKTGTLTENNLQFIGIITQNEKNKNMLSNFIPIKEMNTESYIHSTDDNMIHHKNSIKSEHYIKDNMENLDTSSKKKSITKEGSNFIVQTIKSCLLKDHYIKEKKKEYYTNNMYCNDVDINDSTCSSYLLNSETKDGYCEYYNIDHLYNINKRNMDIDSKNELMGKNLKNELMGKNSKNGLMGKNSKNELMGKTIKNQVDVDTNIYHMNYDNDYNYDYPCDYNCNNCSDTYHRLEYHNINEDNSFNMLPEKNKSYNNISEYIKINYPLLFEALACCHTLSKVNNKIIGDVLEILMFDSINCDMLINNNSFIIKEKKKNCSYDFQKIDGDKNLGTNDERCHLNNHLVSYNILKRFEFQSALQRMSVIVKSTYGNNNNDNNNNDNNNDDNNDNNNDNNNDDNNNNDNNNNNNDNNNNDNNNNNYYNNNYYNIFCKGSPEKIKELCLKSNIPNNYDEILNKYTKQGMRILSISYKRVKSKDINLLNVKRSFVESNLHFLGFLIFTNNMKKNAPDIIHNLQTSGCQCIMSTGDNVLTSIHVAKKCGIINSNVESIIIGDVISVVGKNNKQKKKLVWYNHKNDTYLKGDDKTYIDNEFKSIQSHIYGDNIYGDKINTYDNYDLDYCPTQYHKSTYNNINNSILYSNNLLYKKDKNYKNILTLYEHTTNDIQFDKLCDILINKDPRNVNIVLTGKAFIFLKKKFYSFHLPYYEECKNIVHYIMKKKHKKIKNIINNHNSNLYYHYNIIDTFVERMNTEYMCFNKLLYKIQQKLLYNLINNLYKKKKYMNNYYDIDQVHFIGDNNNNNKNNKEKKLPLKNKMKLIPKNEPNDNFTFNTYTSNNIHLNKYKYVHHKNYYYPDSCRNLRKKKNSLFYNLKKYINYEKKKYLHDCLLKRNNYKKVELPIIKDINYSYQVESIKTRNFIHSLSEQFSIFSSLILSFYIIKNDQNNVYNKKNILTHAKSVLLSGSSKKFLKFFSNIIRGHKLKEKKNKKNKKRYKMNHVNNSPKGHIILNMCPHDFKKDYSSLENKYRIVNNKKYMLRNDKVYDKHMYNLTDMYRGIEYGCSKKKNKNIYMNNNNNILKNKINRFLEHLLVDKCKRNICHKYTDIKNIKLSIYEYILRTCTVYARMKPKDKSDLILALKKLPNNSCVGMCGDGSNDCLALSCADIGISLCNNNESSICSSFTSNKLYLHSIIHILIEGRASLVNSFQLFKFISLYSIMQCSQVLILYSISNKLTDNQYIFMDIVTILPLSIFMCWTSASEKLSKNIPIGKLFSFPILISIYGQIIIQCFFVMISLVVLMNLSFYKYEKNKVIKEKSDHTYLYKAQNTLLYILCSFQNLFMCISLNIKNEWRK</sequence>
<dbReference type="InterPro" id="IPR059000">
    <property type="entry name" value="ATPase_P-type_domA"/>
</dbReference>
<dbReference type="VEuPathDB" id="PlasmoDB:PRCDC_0515200"/>
<organism evidence="17 18">
    <name type="scientific">Plasmodium reichenowi</name>
    <dbReference type="NCBI Taxonomy" id="5854"/>
    <lineage>
        <taxon>Eukaryota</taxon>
        <taxon>Sar</taxon>
        <taxon>Alveolata</taxon>
        <taxon>Apicomplexa</taxon>
        <taxon>Aconoidasida</taxon>
        <taxon>Haemosporida</taxon>
        <taxon>Plasmodiidae</taxon>
        <taxon>Plasmodium</taxon>
        <taxon>Plasmodium (Laverania)</taxon>
    </lineage>
</organism>
<dbReference type="GO" id="GO:0019829">
    <property type="term" value="F:ATPase-coupled monoatomic cation transmembrane transporter activity"/>
    <property type="evidence" value="ECO:0007669"/>
    <property type="project" value="UniProtKB-UniRule"/>
</dbReference>
<dbReference type="InterPro" id="IPR008250">
    <property type="entry name" value="ATPase_P-typ_transduc_dom_A_sf"/>
</dbReference>
<dbReference type="Proteomes" id="UP000076359">
    <property type="component" value="Unassembled WGS sequence"/>
</dbReference>
<feature type="region of interest" description="Disordered" evidence="14">
    <location>
        <begin position="1126"/>
        <end position="1175"/>
    </location>
</feature>
<keyword evidence="6 13" id="KW-0547">Nucleotide-binding</keyword>
<evidence type="ECO:0000256" key="12">
    <source>
        <dbReference type="ARBA" id="ARBA00049360"/>
    </source>
</evidence>
<keyword evidence="9 13" id="KW-1278">Translocase</keyword>
<dbReference type="Gene3D" id="2.70.150.10">
    <property type="entry name" value="Calcium-transporting ATPase, cytoplasmic transduction domain A"/>
    <property type="match status" value="2"/>
</dbReference>
<dbReference type="InterPro" id="IPR023299">
    <property type="entry name" value="ATPase_P-typ_cyto_dom_N"/>
</dbReference>
<keyword evidence="5 13" id="KW-0479">Metal-binding</keyword>
<evidence type="ECO:0000259" key="15">
    <source>
        <dbReference type="Pfam" id="PF00122"/>
    </source>
</evidence>
<feature type="compositionally biased region" description="Low complexity" evidence="14">
    <location>
        <begin position="1145"/>
        <end position="1175"/>
    </location>
</feature>
<comment type="subcellular location">
    <subcellularLocation>
        <location evidence="1 13">Membrane</location>
        <topology evidence="1 13">Multi-pass membrane protein</topology>
    </subcellularLocation>
</comment>
<dbReference type="GO" id="GO:0005524">
    <property type="term" value="F:ATP binding"/>
    <property type="evidence" value="ECO:0007669"/>
    <property type="project" value="UniProtKB-UniRule"/>
</dbReference>
<dbReference type="GO" id="GO:0140358">
    <property type="term" value="F:P-type transmembrane transporter activity"/>
    <property type="evidence" value="ECO:0007669"/>
    <property type="project" value="InterPro"/>
</dbReference>
<proteinExistence type="inferred from homology"/>
<keyword evidence="8 13" id="KW-0460">Magnesium</keyword>
<dbReference type="SUPFAM" id="SSF81665">
    <property type="entry name" value="Calcium ATPase, transmembrane domain M"/>
    <property type="match status" value="1"/>
</dbReference>
<feature type="domain" description="P5B-type ATPase N-terminal" evidence="16">
    <location>
        <begin position="35"/>
        <end position="149"/>
    </location>
</feature>
<feature type="transmembrane region" description="Helical" evidence="13">
    <location>
        <begin position="2080"/>
        <end position="2099"/>
    </location>
</feature>
<dbReference type="InterPro" id="IPR023298">
    <property type="entry name" value="ATPase_P-typ_TM_dom_sf"/>
</dbReference>
<dbReference type="KEGG" id="prei:PRSY57_0007100"/>
<dbReference type="GO" id="GO:0016887">
    <property type="term" value="F:ATP hydrolysis activity"/>
    <property type="evidence" value="ECO:0007669"/>
    <property type="project" value="InterPro"/>
</dbReference>
<feature type="domain" description="P-type ATPase A" evidence="15">
    <location>
        <begin position="364"/>
        <end position="421"/>
    </location>
</feature>
<dbReference type="InterPro" id="IPR006544">
    <property type="entry name" value="P-type_TPase_V"/>
</dbReference>
<dbReference type="SUPFAM" id="SSF81660">
    <property type="entry name" value="Metal cation-transporting ATPase, ATP-binding domain N"/>
    <property type="match status" value="1"/>
</dbReference>
<feature type="non-terminal residue" evidence="17">
    <location>
        <position position="2105"/>
    </location>
</feature>
<evidence type="ECO:0000256" key="9">
    <source>
        <dbReference type="ARBA" id="ARBA00022967"/>
    </source>
</evidence>
<evidence type="ECO:0000256" key="6">
    <source>
        <dbReference type="ARBA" id="ARBA00022741"/>
    </source>
</evidence>
<feature type="transmembrane region" description="Helical" evidence="13">
    <location>
        <begin position="1992"/>
        <end position="2011"/>
    </location>
</feature>
<feature type="compositionally biased region" description="Low complexity" evidence="14">
    <location>
        <begin position="1128"/>
        <end position="1138"/>
    </location>
</feature>
<evidence type="ECO:0000259" key="16">
    <source>
        <dbReference type="Pfam" id="PF12409"/>
    </source>
</evidence>